<accession>A0A6A6QKJ1</accession>
<reference evidence="2" key="1">
    <citation type="journal article" date="2020" name="Stud. Mycol.">
        <title>101 Dothideomycetes genomes: a test case for predicting lifestyles and emergence of pathogens.</title>
        <authorList>
            <person name="Haridas S."/>
            <person name="Albert R."/>
            <person name="Binder M."/>
            <person name="Bloem J."/>
            <person name="Labutti K."/>
            <person name="Salamov A."/>
            <person name="Andreopoulos B."/>
            <person name="Baker S."/>
            <person name="Barry K."/>
            <person name="Bills G."/>
            <person name="Bluhm B."/>
            <person name="Cannon C."/>
            <person name="Castanera R."/>
            <person name="Culley D."/>
            <person name="Daum C."/>
            <person name="Ezra D."/>
            <person name="Gonzalez J."/>
            <person name="Henrissat B."/>
            <person name="Kuo A."/>
            <person name="Liang C."/>
            <person name="Lipzen A."/>
            <person name="Lutzoni F."/>
            <person name="Magnuson J."/>
            <person name="Mondo S."/>
            <person name="Nolan M."/>
            <person name="Ohm R."/>
            <person name="Pangilinan J."/>
            <person name="Park H.-J."/>
            <person name="Ramirez L."/>
            <person name="Alfaro M."/>
            <person name="Sun H."/>
            <person name="Tritt A."/>
            <person name="Yoshinaga Y."/>
            <person name="Zwiers L.-H."/>
            <person name="Turgeon B."/>
            <person name="Goodwin S."/>
            <person name="Spatafora J."/>
            <person name="Crous P."/>
            <person name="Grigoriev I."/>
        </authorList>
    </citation>
    <scope>NUCLEOTIDE SEQUENCE</scope>
    <source>
        <strain evidence="2">CBS 269.34</strain>
    </source>
</reference>
<feature type="compositionally biased region" description="Basic and acidic residues" evidence="1">
    <location>
        <begin position="76"/>
        <end position="85"/>
    </location>
</feature>
<dbReference type="AlphaFoldDB" id="A0A6A6QKJ1"/>
<proteinExistence type="predicted"/>
<gene>
    <name evidence="2" type="ORF">BU16DRAFT_564069</name>
</gene>
<keyword evidence="3" id="KW-1185">Reference proteome</keyword>
<name>A0A6A6QKJ1_9PEZI</name>
<feature type="region of interest" description="Disordered" evidence="1">
    <location>
        <begin position="1"/>
        <end position="85"/>
    </location>
</feature>
<dbReference type="Proteomes" id="UP000799750">
    <property type="component" value="Unassembled WGS sequence"/>
</dbReference>
<dbReference type="EMBL" id="MU004193">
    <property type="protein sequence ID" value="KAF2492752.1"/>
    <property type="molecule type" value="Genomic_DNA"/>
</dbReference>
<organism evidence="2 3">
    <name type="scientific">Lophium mytilinum</name>
    <dbReference type="NCBI Taxonomy" id="390894"/>
    <lineage>
        <taxon>Eukaryota</taxon>
        <taxon>Fungi</taxon>
        <taxon>Dikarya</taxon>
        <taxon>Ascomycota</taxon>
        <taxon>Pezizomycotina</taxon>
        <taxon>Dothideomycetes</taxon>
        <taxon>Pleosporomycetidae</taxon>
        <taxon>Mytilinidiales</taxon>
        <taxon>Mytilinidiaceae</taxon>
        <taxon>Lophium</taxon>
    </lineage>
</organism>
<protein>
    <submittedName>
        <fullName evidence="2">Uncharacterized protein</fullName>
    </submittedName>
</protein>
<evidence type="ECO:0000313" key="2">
    <source>
        <dbReference type="EMBL" id="KAF2492752.1"/>
    </source>
</evidence>
<sequence length="356" mass="40838">MPHSNSPDFEHAEGNLVGTESHPVLALRPAPNEPQPDDNLEKAQEGTSQSTQPDDPPAPAKGKTKRGPGRPVKYPNDGKAKVRERNNILAKQKKAALNASIENYSRVNAVLRAKCVEKQLLNVQLQATIYGMKGCLASAMAMHKEGRPEPALDRFSLLPDGGLGWEWEFNAEVTRWEWVRVHHWVQDNESFFIEQWESDQGFVRQFPQLFGGSTPSPSWQDEERKRWLPLSGSWVWGFNKKGLKWEWQKTHLDDGCFFVQSESDKGFKIRHPKLFKVAPYVPTAAEIDQGRDLLSHPPDGYEYPHSLYLLWNWNPHSGRFAWYFNGDREAREAYDAIRLWESEPGSQLQYLEYLGQ</sequence>
<evidence type="ECO:0000313" key="3">
    <source>
        <dbReference type="Proteomes" id="UP000799750"/>
    </source>
</evidence>
<evidence type="ECO:0000256" key="1">
    <source>
        <dbReference type="SAM" id="MobiDB-lite"/>
    </source>
</evidence>